<evidence type="ECO:0000256" key="1">
    <source>
        <dbReference type="SAM" id="Phobius"/>
    </source>
</evidence>
<name>A0A1M7SRV2_9SPHN</name>
<keyword evidence="4" id="KW-1185">Reference proteome</keyword>
<evidence type="ECO:0000313" key="3">
    <source>
        <dbReference type="EMBL" id="SHN61303.1"/>
    </source>
</evidence>
<feature type="transmembrane region" description="Helical" evidence="1">
    <location>
        <begin position="29"/>
        <end position="62"/>
    </location>
</feature>
<feature type="domain" description="DUF58" evidence="2">
    <location>
        <begin position="219"/>
        <end position="389"/>
    </location>
</feature>
<dbReference type="OrthoDB" id="9776116at2"/>
<dbReference type="Proteomes" id="UP000184391">
    <property type="component" value="Unassembled WGS sequence"/>
</dbReference>
<protein>
    <submittedName>
        <fullName evidence="3">Uncharacterized conserved protein, DUF58 family, contains vWF domain</fullName>
    </submittedName>
</protein>
<dbReference type="InterPro" id="IPR002881">
    <property type="entry name" value="DUF58"/>
</dbReference>
<dbReference type="Pfam" id="PF01882">
    <property type="entry name" value="DUF58"/>
    <property type="match status" value="1"/>
</dbReference>
<evidence type="ECO:0000259" key="2">
    <source>
        <dbReference type="Pfam" id="PF01882"/>
    </source>
</evidence>
<sequence>MSAVRRLLSIIFAPLARLAIIVPTERAVWAIAGLAPVALVIAATAPGAWVIAPVLGAALLALVTLDALLSGRNTGWDIHAPADTEVGQPILLAVTVRFGGGRRKAVTAALACDPRLAPGGRVTFDLAPAANTPGWRGESTITPTRRGTAEVTRTWLRWEGPLGLGARQVSYPLEQAVRIWPDLSPVRSRDLQTFLRNAQTGLIARRIRGEGTQFEALSEYEAGMDRRRIDWKASARHNHLYARENESERNNQIVFAFDCGQAMCEPVDGLPRIDRAVSAALTCAYVALKGGDKVALFGFAQTPQLMTPFIGDTRAFHRLQSAAAGLDYESAEPNFTLALATLTTRLKRRSLVVVFSDFTDPTAAEIMVESLGRLANKHLVLFVTMADAEIEDIIAAPPADIATLARAVTADTLAQQRKLVLGRLRRMGIDVVEAPWEKIGPQLIDRYFIIKNSEMIG</sequence>
<gene>
    <name evidence="3" type="ORF">SAMN02745193_02243</name>
</gene>
<proteinExistence type="predicted"/>
<dbReference type="EMBL" id="FRDF01000013">
    <property type="protein sequence ID" value="SHN61303.1"/>
    <property type="molecule type" value="Genomic_DNA"/>
</dbReference>
<accession>A0A1M7SRV2</accession>
<keyword evidence="1" id="KW-0812">Transmembrane</keyword>
<organism evidence="3 4">
    <name type="scientific">Erythrobacter sanguineus</name>
    <dbReference type="NCBI Taxonomy" id="198312"/>
    <lineage>
        <taxon>Bacteria</taxon>
        <taxon>Pseudomonadati</taxon>
        <taxon>Pseudomonadota</taxon>
        <taxon>Alphaproteobacteria</taxon>
        <taxon>Sphingomonadales</taxon>
        <taxon>Erythrobacteraceae</taxon>
        <taxon>Erythrobacter/Porphyrobacter group</taxon>
        <taxon>Erythrobacter</taxon>
    </lineage>
</organism>
<dbReference type="Gene3D" id="3.40.50.410">
    <property type="entry name" value="von Willebrand factor, type A domain"/>
    <property type="match status" value="1"/>
</dbReference>
<dbReference type="SUPFAM" id="SSF53300">
    <property type="entry name" value="vWA-like"/>
    <property type="match status" value="1"/>
</dbReference>
<dbReference type="RefSeq" id="WP_072675101.1">
    <property type="nucleotide sequence ID" value="NZ_FRDF01000013.1"/>
</dbReference>
<dbReference type="PANTHER" id="PTHR33608">
    <property type="entry name" value="BLL2464 PROTEIN"/>
    <property type="match status" value="1"/>
</dbReference>
<reference evidence="4" key="1">
    <citation type="submission" date="2016-12" db="EMBL/GenBank/DDBJ databases">
        <authorList>
            <person name="Varghese N."/>
            <person name="Submissions S."/>
        </authorList>
    </citation>
    <scope>NUCLEOTIDE SEQUENCE [LARGE SCALE GENOMIC DNA]</scope>
    <source>
        <strain evidence="4">DSM 11032</strain>
    </source>
</reference>
<dbReference type="PANTHER" id="PTHR33608:SF3">
    <property type="entry name" value="SLR2013 PROTEIN"/>
    <property type="match status" value="1"/>
</dbReference>
<keyword evidence="1" id="KW-0472">Membrane</keyword>
<keyword evidence="1" id="KW-1133">Transmembrane helix</keyword>
<dbReference type="InterPro" id="IPR036465">
    <property type="entry name" value="vWFA_dom_sf"/>
</dbReference>
<evidence type="ECO:0000313" key="4">
    <source>
        <dbReference type="Proteomes" id="UP000184391"/>
    </source>
</evidence>
<dbReference type="CDD" id="cd00198">
    <property type="entry name" value="vWFA"/>
    <property type="match status" value="1"/>
</dbReference>
<dbReference type="AlphaFoldDB" id="A0A1M7SRV2"/>
<dbReference type="STRING" id="198312.SAMN02745193_02243"/>